<dbReference type="InParanoid" id="A0A059CPI9"/>
<evidence type="ECO:0000313" key="1">
    <source>
        <dbReference type="EMBL" id="KCW80106.1"/>
    </source>
</evidence>
<gene>
    <name evidence="1" type="ORF">EUGRSUZ_C01432</name>
</gene>
<dbReference type="Gramene" id="KCW80106">
    <property type="protein sequence ID" value="KCW80106"/>
    <property type="gene ID" value="EUGRSUZ_C01432"/>
</dbReference>
<accession>A0A059CPI9</accession>
<dbReference type="EMBL" id="KK198755">
    <property type="protein sequence ID" value="KCW80106.1"/>
    <property type="molecule type" value="Genomic_DNA"/>
</dbReference>
<reference evidence="1" key="1">
    <citation type="submission" date="2013-07" db="EMBL/GenBank/DDBJ databases">
        <title>The genome of Eucalyptus grandis.</title>
        <authorList>
            <person name="Schmutz J."/>
            <person name="Hayes R."/>
            <person name="Myburg A."/>
            <person name="Tuskan G."/>
            <person name="Grattapaglia D."/>
            <person name="Rokhsar D.S."/>
        </authorList>
    </citation>
    <scope>NUCLEOTIDE SEQUENCE</scope>
    <source>
        <tissue evidence="1">Leaf extractions</tissue>
    </source>
</reference>
<proteinExistence type="predicted"/>
<name>A0A059CPI9_EUCGR</name>
<dbReference type="AlphaFoldDB" id="A0A059CPI9"/>
<sequence>MNIIKQIIATGLEQKLTWMLIVPLKTDCTKQCPEEDPEAVKSILCSIPQNLNQVRQRKASSAFNAQSFTGRDMACTTFGVDLNWLRQMSCLAQHHFQQKGNQPTLLQSPMAQAHRHCRQ</sequence>
<organism evidence="1">
    <name type="scientific">Eucalyptus grandis</name>
    <name type="common">Flooded gum</name>
    <dbReference type="NCBI Taxonomy" id="71139"/>
    <lineage>
        <taxon>Eukaryota</taxon>
        <taxon>Viridiplantae</taxon>
        <taxon>Streptophyta</taxon>
        <taxon>Embryophyta</taxon>
        <taxon>Tracheophyta</taxon>
        <taxon>Spermatophyta</taxon>
        <taxon>Magnoliopsida</taxon>
        <taxon>eudicotyledons</taxon>
        <taxon>Gunneridae</taxon>
        <taxon>Pentapetalae</taxon>
        <taxon>rosids</taxon>
        <taxon>malvids</taxon>
        <taxon>Myrtales</taxon>
        <taxon>Myrtaceae</taxon>
        <taxon>Myrtoideae</taxon>
        <taxon>Eucalypteae</taxon>
        <taxon>Eucalyptus</taxon>
    </lineage>
</organism>
<protein>
    <submittedName>
        <fullName evidence="1">Uncharacterized protein</fullName>
    </submittedName>
</protein>